<dbReference type="OrthoDB" id="9952237at2"/>
<dbReference type="RefSeq" id="WP_154237466.1">
    <property type="nucleotide sequence ID" value="NZ_CALJPI010000272.1"/>
</dbReference>
<keyword evidence="4" id="KW-1185">Reference proteome</keyword>
<dbReference type="Proteomes" id="UP000433575">
    <property type="component" value="Unassembled WGS sequence"/>
</dbReference>
<sequence>MENKFLKLFDESSSHIELGMSKDIQAFLEGEEDIQSFDIKADEKEIVNINIKLHNFSDTFAKKIFMDLVNFVGYNRINLFICDNLPAKVKYLYLTALQDTDGIKMKVTIE</sequence>
<dbReference type="AlphaFoldDB" id="A0A6N7S1Q0"/>
<name>A0A6N7S1Q0_9FIRM</name>
<reference evidence="3 4" key="1">
    <citation type="journal article" date="2019" name="Nat. Med.">
        <title>A library of human gut bacterial isolates paired with longitudinal multiomics data enables mechanistic microbiome research.</title>
        <authorList>
            <person name="Poyet M."/>
            <person name="Groussin M."/>
            <person name="Gibbons S.M."/>
            <person name="Avila-Pacheco J."/>
            <person name="Jiang X."/>
            <person name="Kearney S.M."/>
            <person name="Perrotta A.R."/>
            <person name="Berdy B."/>
            <person name="Zhao S."/>
            <person name="Lieberman T.D."/>
            <person name="Swanson P.K."/>
            <person name="Smith M."/>
            <person name="Roesemann S."/>
            <person name="Alexander J.E."/>
            <person name="Rich S.A."/>
            <person name="Livny J."/>
            <person name="Vlamakis H."/>
            <person name="Clish C."/>
            <person name="Bullock K."/>
            <person name="Deik A."/>
            <person name="Scott J."/>
            <person name="Pierce K.A."/>
            <person name="Xavier R.J."/>
            <person name="Alm E.J."/>
        </authorList>
    </citation>
    <scope>NUCLEOTIDE SEQUENCE [LARGE SCALE GENOMIC DNA]</scope>
    <source>
        <strain evidence="1 3">BIOML-A4</strain>
        <strain evidence="2 4">BIOML-A5</strain>
    </source>
</reference>
<evidence type="ECO:0000313" key="1">
    <source>
        <dbReference type="EMBL" id="MSA87754.1"/>
    </source>
</evidence>
<dbReference type="Proteomes" id="UP000480929">
    <property type="component" value="Unassembled WGS sequence"/>
</dbReference>
<evidence type="ECO:0008006" key="5">
    <source>
        <dbReference type="Google" id="ProtNLM"/>
    </source>
</evidence>
<evidence type="ECO:0000313" key="4">
    <source>
        <dbReference type="Proteomes" id="UP000480929"/>
    </source>
</evidence>
<proteinExistence type="predicted"/>
<organism evidence="1 3">
    <name type="scientific">Holdemania massiliensis</name>
    <dbReference type="NCBI Taxonomy" id="1468449"/>
    <lineage>
        <taxon>Bacteria</taxon>
        <taxon>Bacillati</taxon>
        <taxon>Bacillota</taxon>
        <taxon>Erysipelotrichia</taxon>
        <taxon>Erysipelotrichales</taxon>
        <taxon>Erysipelotrichaceae</taxon>
        <taxon>Holdemania</taxon>
    </lineage>
</organism>
<dbReference type="EMBL" id="WKPI01000001">
    <property type="protein sequence ID" value="MSC31549.1"/>
    <property type="molecule type" value="Genomic_DNA"/>
</dbReference>
<evidence type="ECO:0000313" key="3">
    <source>
        <dbReference type="Proteomes" id="UP000433575"/>
    </source>
</evidence>
<accession>A0A6N7S1Q0</accession>
<protein>
    <recommendedName>
        <fullName evidence="5">DUF4325 domain-containing protein</fullName>
    </recommendedName>
</protein>
<comment type="caution">
    <text evidence="1">The sequence shown here is derived from an EMBL/GenBank/DDBJ whole genome shotgun (WGS) entry which is preliminary data.</text>
</comment>
<gene>
    <name evidence="2" type="ORF">GKD88_00205</name>
    <name evidence="1" type="ORF">GKE08_00200</name>
</gene>
<dbReference type="EMBL" id="WKPJ01000001">
    <property type="protein sequence ID" value="MSA87754.1"/>
    <property type="molecule type" value="Genomic_DNA"/>
</dbReference>
<evidence type="ECO:0000313" key="2">
    <source>
        <dbReference type="EMBL" id="MSC31549.1"/>
    </source>
</evidence>